<dbReference type="GeneID" id="79828917"/>
<dbReference type="RefSeq" id="WP_004784407.1">
    <property type="nucleotide sequence ID" value="NZ_SORO01000004.1"/>
</dbReference>
<dbReference type="AlphaFoldDB" id="A0A4R8MJM9"/>
<name>A0A4R8MJM9_LEPME</name>
<evidence type="ECO:0000313" key="1">
    <source>
        <dbReference type="EMBL" id="TDY67236.1"/>
    </source>
</evidence>
<comment type="caution">
    <text evidence="1">The sequence shown here is derived from an EMBL/GenBank/DDBJ whole genome shotgun (WGS) entry which is preliminary data.</text>
</comment>
<organism evidence="1 2">
    <name type="scientific">Leptospira meyeri</name>
    <dbReference type="NCBI Taxonomy" id="29508"/>
    <lineage>
        <taxon>Bacteria</taxon>
        <taxon>Pseudomonadati</taxon>
        <taxon>Spirochaetota</taxon>
        <taxon>Spirochaetia</taxon>
        <taxon>Leptospirales</taxon>
        <taxon>Leptospiraceae</taxon>
        <taxon>Leptospira</taxon>
    </lineage>
</organism>
<dbReference type="Proteomes" id="UP000294684">
    <property type="component" value="Unassembled WGS sequence"/>
</dbReference>
<proteinExistence type="predicted"/>
<protein>
    <submittedName>
        <fullName evidence="1">Uncharacterized protein</fullName>
    </submittedName>
</protein>
<keyword evidence="2" id="KW-1185">Reference proteome</keyword>
<reference evidence="1 2" key="1">
    <citation type="submission" date="2019-03" db="EMBL/GenBank/DDBJ databases">
        <title>Genomic Encyclopedia of Archaeal and Bacterial Type Strains, Phase II (KMG-II): from individual species to whole genera.</title>
        <authorList>
            <person name="Goeker M."/>
        </authorList>
    </citation>
    <scope>NUCLEOTIDE SEQUENCE [LARGE SCALE GENOMIC DNA]</scope>
    <source>
        <strain evidence="1 2">DSM 21537</strain>
    </source>
</reference>
<dbReference type="OrthoDB" id="345951at2"/>
<gene>
    <name evidence="1" type="ORF">CLV96_3657</name>
</gene>
<dbReference type="STRING" id="1193051.LEP1GSC017_1048"/>
<evidence type="ECO:0000313" key="2">
    <source>
        <dbReference type="Proteomes" id="UP000294684"/>
    </source>
</evidence>
<accession>A0A4R8MJM9</accession>
<sequence length="381" mass="43968">MLRIEFLKRISLTAILVAAVNVPEGKEPKKVSNGTKGLLEIPLYPMSVADEILLSITNKIFQSGMEFDSFLILFSSELKNLYPYDENAKTLTYKDLYCASIRCEILFCLANVILKVWQNLCLQFGFEGYGTKEFESDTIQIQEWIISLGNQFKMGGTPHFSLKTKEDQNGSQTKVNFFVPWFGNLKTETIQFFPLSLEIHKVWKEAAAFKNQIEFNQNIVSEVLRILNLLLYRMNGAQARWHQYSVRFYYLNFVEQEFEQKQNKKNQEIQNQNSKSLVSVRGVSLESAVRTIKERAFHMQSGVYHEMDRQNQQMVVSSLIHVMDQISESIDGEKEITKKLRLVHKYGGIISVSTAASARDSLSVIEDALFLLQKERRLHFP</sequence>
<dbReference type="EMBL" id="SORO01000004">
    <property type="protein sequence ID" value="TDY67236.1"/>
    <property type="molecule type" value="Genomic_DNA"/>
</dbReference>